<dbReference type="EMBL" id="CP039348">
    <property type="protein sequence ID" value="QCD89978.1"/>
    <property type="molecule type" value="Genomic_DNA"/>
</dbReference>
<dbReference type="AlphaFoldDB" id="A0A4D6LNE3"/>
<keyword evidence="2" id="KW-1185">Reference proteome</keyword>
<reference evidence="1 2" key="1">
    <citation type="submission" date="2019-04" db="EMBL/GenBank/DDBJ databases">
        <title>An improved genome assembly and genetic linkage map for asparagus bean, Vigna unguiculata ssp. sesquipedialis.</title>
        <authorList>
            <person name="Xia Q."/>
            <person name="Zhang R."/>
            <person name="Dong Y."/>
        </authorList>
    </citation>
    <scope>NUCLEOTIDE SEQUENCE [LARGE SCALE GENOMIC DNA]</scope>
    <source>
        <tissue evidence="1">Leaf</tissue>
    </source>
</reference>
<dbReference type="Proteomes" id="UP000501690">
    <property type="component" value="Linkage Group LG4"/>
</dbReference>
<gene>
    <name evidence="1" type="ORF">DEO72_LG4g930</name>
</gene>
<proteinExistence type="predicted"/>
<name>A0A4D6LNE3_VIGUN</name>
<evidence type="ECO:0000313" key="1">
    <source>
        <dbReference type="EMBL" id="QCD89978.1"/>
    </source>
</evidence>
<sequence>MPQGFVVFIRNSEPQLKRCHSKPQLKECHVFFPYPETQLKEHSNKLIFKVSPKTYKPRKSKQVTNPDSALSCRTTPKPLGVVPNWLAEGPGCQALRIVVLFIFQLLLGINFPIVR</sequence>
<evidence type="ECO:0000313" key="2">
    <source>
        <dbReference type="Proteomes" id="UP000501690"/>
    </source>
</evidence>
<protein>
    <submittedName>
        <fullName evidence="1">Uncharacterized protein</fullName>
    </submittedName>
</protein>
<accession>A0A4D6LNE3</accession>
<organism evidence="1 2">
    <name type="scientific">Vigna unguiculata</name>
    <name type="common">Cowpea</name>
    <dbReference type="NCBI Taxonomy" id="3917"/>
    <lineage>
        <taxon>Eukaryota</taxon>
        <taxon>Viridiplantae</taxon>
        <taxon>Streptophyta</taxon>
        <taxon>Embryophyta</taxon>
        <taxon>Tracheophyta</taxon>
        <taxon>Spermatophyta</taxon>
        <taxon>Magnoliopsida</taxon>
        <taxon>eudicotyledons</taxon>
        <taxon>Gunneridae</taxon>
        <taxon>Pentapetalae</taxon>
        <taxon>rosids</taxon>
        <taxon>fabids</taxon>
        <taxon>Fabales</taxon>
        <taxon>Fabaceae</taxon>
        <taxon>Papilionoideae</taxon>
        <taxon>50 kb inversion clade</taxon>
        <taxon>NPAAA clade</taxon>
        <taxon>indigoferoid/millettioid clade</taxon>
        <taxon>Phaseoleae</taxon>
        <taxon>Vigna</taxon>
    </lineage>
</organism>